<dbReference type="eggNOG" id="COG1835">
    <property type="taxonomic scope" value="Bacteria"/>
</dbReference>
<feature type="transmembrane region" description="Helical" evidence="1">
    <location>
        <begin position="52"/>
        <end position="73"/>
    </location>
</feature>
<organism evidence="3 4">
    <name type="scientific">Streptantibioticus cattleyicolor (strain ATCC 35852 / DSM 46488 / JCM 4925 / NBRC 14057 / NRRL 8057)</name>
    <name type="common">Streptomyces cattleya</name>
    <dbReference type="NCBI Taxonomy" id="1003195"/>
    <lineage>
        <taxon>Bacteria</taxon>
        <taxon>Bacillati</taxon>
        <taxon>Actinomycetota</taxon>
        <taxon>Actinomycetes</taxon>
        <taxon>Kitasatosporales</taxon>
        <taxon>Streptomycetaceae</taxon>
        <taxon>Streptantibioticus</taxon>
    </lineage>
</organism>
<dbReference type="InterPro" id="IPR002656">
    <property type="entry name" value="Acyl_transf_3_dom"/>
</dbReference>
<feature type="transmembrane region" description="Helical" evidence="1">
    <location>
        <begin position="138"/>
        <end position="156"/>
    </location>
</feature>
<keyword evidence="4" id="KW-1185">Reference proteome</keyword>
<feature type="transmembrane region" description="Helical" evidence="1">
    <location>
        <begin position="329"/>
        <end position="354"/>
    </location>
</feature>
<name>F8K2X1_STREN</name>
<dbReference type="PATRIC" id="fig|1003195.11.peg.1739"/>
<evidence type="ECO:0000259" key="2">
    <source>
        <dbReference type="Pfam" id="PF01757"/>
    </source>
</evidence>
<feature type="transmembrane region" description="Helical" evidence="1">
    <location>
        <begin position="94"/>
        <end position="118"/>
    </location>
</feature>
<feature type="transmembrane region" description="Helical" evidence="1">
    <location>
        <begin position="206"/>
        <end position="227"/>
    </location>
</feature>
<feature type="transmembrane region" description="Helical" evidence="1">
    <location>
        <begin position="239"/>
        <end position="255"/>
    </location>
</feature>
<dbReference type="RefSeq" id="WP_014140859.1">
    <property type="nucleotide sequence ID" value="NC_016111.1"/>
</dbReference>
<dbReference type="EMBL" id="CP003219">
    <property type="protein sequence ID" value="AEW92456.1"/>
    <property type="molecule type" value="Genomic_DNA"/>
</dbReference>
<accession>F8K2X1</accession>
<dbReference type="HOGENOM" id="CLU_005679_2_5_11"/>
<dbReference type="GO" id="GO:0016020">
    <property type="term" value="C:membrane"/>
    <property type="evidence" value="ECO:0007669"/>
    <property type="project" value="TreeGrafter"/>
</dbReference>
<dbReference type="PANTHER" id="PTHR23028">
    <property type="entry name" value="ACETYLTRANSFERASE"/>
    <property type="match status" value="1"/>
</dbReference>
<dbReference type="KEGG" id="scy:SCATT_00850"/>
<dbReference type="KEGG" id="sct:SCAT_0082"/>
<evidence type="ECO:0000256" key="1">
    <source>
        <dbReference type="SAM" id="Phobius"/>
    </source>
</evidence>
<feature type="transmembrane region" description="Helical" evidence="1">
    <location>
        <begin position="261"/>
        <end position="284"/>
    </location>
</feature>
<dbReference type="InterPro" id="IPR050879">
    <property type="entry name" value="Acyltransferase_3"/>
</dbReference>
<reference evidence="4" key="1">
    <citation type="submission" date="2011-12" db="EMBL/GenBank/DDBJ databases">
        <title>Complete genome sequence of Streptomyces cattleya strain DSM 46488.</title>
        <authorList>
            <person name="Ou H.-Y."/>
            <person name="Li P."/>
            <person name="Zhao C."/>
            <person name="O'Hagan D."/>
            <person name="Deng Z."/>
        </authorList>
    </citation>
    <scope>NUCLEOTIDE SEQUENCE [LARGE SCALE GENOMIC DNA]</scope>
    <source>
        <strain evidence="4">ATCC 35852 / DSM 46488 / JCM 4925 / NBRC 14057 / NRRL 8057</strain>
    </source>
</reference>
<dbReference type="GO" id="GO:0016747">
    <property type="term" value="F:acyltransferase activity, transferring groups other than amino-acyl groups"/>
    <property type="evidence" value="ECO:0007669"/>
    <property type="project" value="InterPro"/>
</dbReference>
<accession>G8WYR5</accession>
<dbReference type="AlphaFoldDB" id="F8K2X1"/>
<keyword evidence="3" id="KW-0808">Transferase</keyword>
<gene>
    <name evidence="3" type="ordered locus">SCATT_00850</name>
</gene>
<dbReference type="Proteomes" id="UP000007842">
    <property type="component" value="Chromosome"/>
</dbReference>
<proteinExistence type="predicted"/>
<protein>
    <submittedName>
        <fullName evidence="3">Acyltransferase 3</fullName>
    </submittedName>
</protein>
<evidence type="ECO:0000313" key="4">
    <source>
        <dbReference type="Proteomes" id="UP000007842"/>
    </source>
</evidence>
<dbReference type="Pfam" id="PF01757">
    <property type="entry name" value="Acyl_transf_3"/>
    <property type="match status" value="1"/>
</dbReference>
<feature type="domain" description="Acyltransferase 3" evidence="2">
    <location>
        <begin position="13"/>
        <end position="348"/>
    </location>
</feature>
<dbReference type="OrthoDB" id="9796461at2"/>
<evidence type="ECO:0000313" key="3">
    <source>
        <dbReference type="EMBL" id="AEW92456.1"/>
    </source>
</evidence>
<feature type="transmembrane region" description="Helical" evidence="1">
    <location>
        <begin position="12"/>
        <end position="32"/>
    </location>
</feature>
<dbReference type="PANTHER" id="PTHR23028:SF53">
    <property type="entry name" value="ACYL_TRANSF_3 DOMAIN-CONTAINING PROTEIN"/>
    <property type="match status" value="1"/>
</dbReference>
<feature type="transmembrane region" description="Helical" evidence="1">
    <location>
        <begin position="296"/>
        <end position="317"/>
    </location>
</feature>
<dbReference type="GO" id="GO:0009103">
    <property type="term" value="P:lipopolysaccharide biosynthetic process"/>
    <property type="evidence" value="ECO:0007669"/>
    <property type="project" value="TreeGrafter"/>
</dbReference>
<keyword evidence="1" id="KW-0812">Transmembrane</keyword>
<sequence>MTPADPRTARLPSLTGLRFVAAALVFVFHASFEHFFGDPGAQHGFSALVAKAGWLGVSFFFVLSGFVLAWSAAPGDTARAFWRRRCAKVYPGHLLTAVAAFALLAATGGVFTVGQAVTNLLLIQSWFPQVTMFGSGNPVTWSLSCEVLFYLAFPLLWRGIRRIRPERLWWWAAAMVAVVALLPLVAEALPARPLVSMPDGTSPQWRFWLVYVLPAARLPEFVLGAVLARTVRARRWSPVGPLPATALLVLCYWGATRAPYLYSLTAVTIVPLALLIPAVARADVTGRAGVLGRPPLVRLGELSFALYLVHRLVLMYGHRLLGAGRTWSTPAAVGLVLAFLAVSLLAAWVLYGVVERPATRRWGRRRPVPVTPARDPAPVR</sequence>
<keyword evidence="3" id="KW-0012">Acyltransferase</keyword>
<keyword evidence="1" id="KW-0472">Membrane</keyword>
<keyword evidence="1" id="KW-1133">Transmembrane helix</keyword>
<feature type="transmembrane region" description="Helical" evidence="1">
    <location>
        <begin position="168"/>
        <end position="186"/>
    </location>
</feature>
<dbReference type="STRING" id="1003195.SCATT_00850"/>